<accession>A0A843UZT1</accession>
<sequence length="252" mass="28890">MAPSCVHRPKFAIKSLNNIHSCGCDIMSNGHPRTSKKWVVNAVKGKLVDKPTYRASEMMRDIRRDYGISIPYHQAWWGKEVVVSSLYSDFRTSYHMLNWYSKRAVQSNPGSLLSLEVDPETQRFKRFFICFQASAYGFEVGCQPMLFLDRTHIKQHRVQGVILAASALNGNNELFTVAYSIALLSDRRIAFLSDRGKGLKEAIPDIFSNDHHGYCFQHIMQNFNDQCAGKYATPFKKLLRKILQRIAYVVTE</sequence>
<organism evidence="1 2">
    <name type="scientific">Colocasia esculenta</name>
    <name type="common">Wild taro</name>
    <name type="synonym">Arum esculentum</name>
    <dbReference type="NCBI Taxonomy" id="4460"/>
    <lineage>
        <taxon>Eukaryota</taxon>
        <taxon>Viridiplantae</taxon>
        <taxon>Streptophyta</taxon>
        <taxon>Embryophyta</taxon>
        <taxon>Tracheophyta</taxon>
        <taxon>Spermatophyta</taxon>
        <taxon>Magnoliopsida</taxon>
        <taxon>Liliopsida</taxon>
        <taxon>Araceae</taxon>
        <taxon>Aroideae</taxon>
        <taxon>Colocasieae</taxon>
        <taxon>Colocasia</taxon>
    </lineage>
</organism>
<keyword evidence="2" id="KW-1185">Reference proteome</keyword>
<dbReference type="PANTHER" id="PTHR31973">
    <property type="entry name" value="POLYPROTEIN, PUTATIVE-RELATED"/>
    <property type="match status" value="1"/>
</dbReference>
<dbReference type="Proteomes" id="UP000652761">
    <property type="component" value="Unassembled WGS sequence"/>
</dbReference>
<evidence type="ECO:0000313" key="2">
    <source>
        <dbReference type="Proteomes" id="UP000652761"/>
    </source>
</evidence>
<evidence type="ECO:0008006" key="3">
    <source>
        <dbReference type="Google" id="ProtNLM"/>
    </source>
</evidence>
<comment type="caution">
    <text evidence="1">The sequence shown here is derived from an EMBL/GenBank/DDBJ whole genome shotgun (WGS) entry which is preliminary data.</text>
</comment>
<dbReference type="PANTHER" id="PTHR31973:SF166">
    <property type="entry name" value="OS10G0104700 PROTEIN"/>
    <property type="match status" value="1"/>
</dbReference>
<protein>
    <recommendedName>
        <fullName evidence="3">MULE transposase domain-containing protein</fullName>
    </recommendedName>
</protein>
<gene>
    <name evidence="1" type="ORF">Taro_020498</name>
</gene>
<dbReference type="AlphaFoldDB" id="A0A843UZT1"/>
<reference evidence="1" key="1">
    <citation type="submission" date="2017-07" db="EMBL/GenBank/DDBJ databases">
        <title>Taro Niue Genome Assembly and Annotation.</title>
        <authorList>
            <person name="Atibalentja N."/>
            <person name="Keating K."/>
            <person name="Fields C.J."/>
        </authorList>
    </citation>
    <scope>NUCLEOTIDE SEQUENCE</scope>
    <source>
        <strain evidence="1">Niue_2</strain>
        <tissue evidence="1">Leaf</tissue>
    </source>
</reference>
<dbReference type="EMBL" id="NMUH01001018">
    <property type="protein sequence ID" value="MQL87947.1"/>
    <property type="molecule type" value="Genomic_DNA"/>
</dbReference>
<name>A0A843UZT1_COLES</name>
<evidence type="ECO:0000313" key="1">
    <source>
        <dbReference type="EMBL" id="MQL87947.1"/>
    </source>
</evidence>
<proteinExistence type="predicted"/>